<dbReference type="Gene3D" id="3.90.79.10">
    <property type="entry name" value="Nucleoside Triphosphate Pyrophosphohydrolase"/>
    <property type="match status" value="1"/>
</dbReference>
<proteinExistence type="predicted"/>
<reference evidence="2 3" key="1">
    <citation type="journal article" date="2016" name="Nat. Commun.">
        <title>Thousands of microbial genomes shed light on interconnected biogeochemical processes in an aquifer system.</title>
        <authorList>
            <person name="Anantharaman K."/>
            <person name="Brown C.T."/>
            <person name="Hug L.A."/>
            <person name="Sharon I."/>
            <person name="Castelle C.J."/>
            <person name="Probst A.J."/>
            <person name="Thomas B.C."/>
            <person name="Singh A."/>
            <person name="Wilkins M.J."/>
            <person name="Karaoz U."/>
            <person name="Brodie E.L."/>
            <person name="Williams K.H."/>
            <person name="Hubbard S.S."/>
            <person name="Banfield J.F."/>
        </authorList>
    </citation>
    <scope>NUCLEOTIDE SEQUENCE [LARGE SCALE GENOMIC DNA]</scope>
</reference>
<comment type="caution">
    <text evidence="2">The sequence shown here is derived from an EMBL/GenBank/DDBJ whole genome shotgun (WGS) entry which is preliminary data.</text>
</comment>
<organism evidence="2 3">
    <name type="scientific">Candidatus Buchananbacteria bacterium RIFCSPLOWO2_01_FULL_40_23b</name>
    <dbReference type="NCBI Taxonomy" id="1797544"/>
    <lineage>
        <taxon>Bacteria</taxon>
        <taxon>Candidatus Buchananiibacteriota</taxon>
    </lineage>
</organism>
<sequence>MTKSSLLKNDPILWAEIYDSCVTYSPTYFGLSSIKDVQIIPAPVPKQIKSLSSIIEQFWDGMKKINQKLRNDAKYVLTGLSDIDVKNTTLIVKAYQTDYATVLFKNSRTQPYNQQLSVEQQQFLDTQFFTVGVEGYVTTDNQQVLFGTRADRGPRAGLHETIPRGLVDYQVDSKNLLIDSLARELQEETNLDFYKDMSTSQPIHIMLGSKFGDCTIVNHMVCKTASIPKAKANPAEHTNLFWLNAQTPKIYREIMDNRIQYNPATIITLEEFYKASKIRV</sequence>
<dbReference type="SUPFAM" id="SSF55811">
    <property type="entry name" value="Nudix"/>
    <property type="match status" value="1"/>
</dbReference>
<feature type="domain" description="Nudix hydrolase" evidence="1">
    <location>
        <begin position="126"/>
        <end position="267"/>
    </location>
</feature>
<dbReference type="EMBL" id="MHIN01000053">
    <property type="protein sequence ID" value="OGY53163.1"/>
    <property type="molecule type" value="Genomic_DNA"/>
</dbReference>
<evidence type="ECO:0000259" key="1">
    <source>
        <dbReference type="PROSITE" id="PS51462"/>
    </source>
</evidence>
<protein>
    <recommendedName>
        <fullName evidence="1">Nudix hydrolase domain-containing protein</fullName>
    </recommendedName>
</protein>
<evidence type="ECO:0000313" key="2">
    <source>
        <dbReference type="EMBL" id="OGY53163.1"/>
    </source>
</evidence>
<name>A0A1G1YLD9_9BACT</name>
<dbReference type="InterPro" id="IPR000086">
    <property type="entry name" value="NUDIX_hydrolase_dom"/>
</dbReference>
<dbReference type="Proteomes" id="UP000178122">
    <property type="component" value="Unassembled WGS sequence"/>
</dbReference>
<dbReference type="InterPro" id="IPR015797">
    <property type="entry name" value="NUDIX_hydrolase-like_dom_sf"/>
</dbReference>
<dbReference type="PROSITE" id="PS51462">
    <property type="entry name" value="NUDIX"/>
    <property type="match status" value="1"/>
</dbReference>
<dbReference type="AlphaFoldDB" id="A0A1G1YLD9"/>
<accession>A0A1G1YLD9</accession>
<dbReference type="CDD" id="cd02883">
    <property type="entry name" value="NUDIX_Hydrolase"/>
    <property type="match status" value="1"/>
</dbReference>
<gene>
    <name evidence="2" type="ORF">A2912_04275</name>
</gene>
<evidence type="ECO:0000313" key="3">
    <source>
        <dbReference type="Proteomes" id="UP000178122"/>
    </source>
</evidence>